<name>A0A8S1MR30_9CILI</name>
<dbReference type="EMBL" id="CAJJDN010000043">
    <property type="protein sequence ID" value="CAD8082630.1"/>
    <property type="molecule type" value="Genomic_DNA"/>
</dbReference>
<evidence type="ECO:0000256" key="1">
    <source>
        <dbReference type="SAM" id="Coils"/>
    </source>
</evidence>
<comment type="caution">
    <text evidence="2">The sequence shown here is derived from an EMBL/GenBank/DDBJ whole genome shotgun (WGS) entry which is preliminary data.</text>
</comment>
<proteinExistence type="predicted"/>
<organism evidence="2 3">
    <name type="scientific">Paramecium sonneborni</name>
    <dbReference type="NCBI Taxonomy" id="65129"/>
    <lineage>
        <taxon>Eukaryota</taxon>
        <taxon>Sar</taxon>
        <taxon>Alveolata</taxon>
        <taxon>Ciliophora</taxon>
        <taxon>Intramacronucleata</taxon>
        <taxon>Oligohymenophorea</taxon>
        <taxon>Peniculida</taxon>
        <taxon>Parameciidae</taxon>
        <taxon>Paramecium</taxon>
    </lineage>
</organism>
<keyword evidence="3" id="KW-1185">Reference proteome</keyword>
<evidence type="ECO:0000313" key="2">
    <source>
        <dbReference type="EMBL" id="CAD8082630.1"/>
    </source>
</evidence>
<dbReference type="Proteomes" id="UP000692954">
    <property type="component" value="Unassembled WGS sequence"/>
</dbReference>
<accession>A0A8S1MR30</accession>
<dbReference type="AlphaFoldDB" id="A0A8S1MR30"/>
<gene>
    <name evidence="2" type="ORF">PSON_ATCC_30995.1.T0430311</name>
</gene>
<dbReference type="OrthoDB" id="10498858at2759"/>
<sequence>MIKIQIMPQDIPNIPSTKIQFNKSKSFFEQAKKFVIDQDDKIDQNNLVFYYSEKQRVIYEKDTVNSIIGNDDKPEIELYLFKNILNNLPNINKQNIQDINNQSTTRELDAIVKEYEENIKLLNKRCNKLMQESDAVIEERNDYREKYEKLEKSLRNYQNQEKNKTSDNNQTNVENPEIYRLKIELETQNNEYSNLQQQYQTNQIQLEKTRQQLISYKQDKEKLDQKYLNLQSENENIKKLKDQQDTKIKRLQGEIEDLQKSINQYKETLQQNEQVKKDFSTTKQKLDNQIIENKTKDLMIQERNKKISQLEEKEKNLDSEIKNQKKEFQEYQQHNQELKKNSEILKQKLDQQNNRFEFLKYFRENNPFKQLNDNIITPIDQMFQAKTNPYEFTEQKNVNTNSCDSQVIALTIKSKEGMLKWLQFKSNATFDTFLQKEPAKTWKILKSINNVGQGSKSKCFLMQVQSENERVQTFQSQVFALKMIEGHEEIKIEKYALFLSFQIFVAQVLAENFQEQIKKLLPKFKFRFQFPQIFMIGDNFYIGQRLLNRSYVSFQQNLNESEIKLINAFSQFTYQFTQGALIVTNMKGGQMNGNEIVFYEPIIYTPEGIFSPEDYGQTAFDFVHLSLNKEKPHLNGQEFLKNLNYDF</sequence>
<feature type="coiled-coil region" evidence="1">
    <location>
        <begin position="105"/>
        <end position="355"/>
    </location>
</feature>
<evidence type="ECO:0000313" key="3">
    <source>
        <dbReference type="Proteomes" id="UP000692954"/>
    </source>
</evidence>
<keyword evidence="1" id="KW-0175">Coiled coil</keyword>
<protein>
    <submittedName>
        <fullName evidence="2">Uncharacterized protein</fullName>
    </submittedName>
</protein>
<reference evidence="2" key="1">
    <citation type="submission" date="2021-01" db="EMBL/GenBank/DDBJ databases">
        <authorList>
            <consortium name="Genoscope - CEA"/>
            <person name="William W."/>
        </authorList>
    </citation>
    <scope>NUCLEOTIDE SEQUENCE</scope>
</reference>